<accession>A0A290Q3D2</accession>
<dbReference type="EMBL" id="CP023344">
    <property type="protein sequence ID" value="ATC62923.1"/>
    <property type="molecule type" value="Genomic_DNA"/>
</dbReference>
<dbReference type="GO" id="GO:0015937">
    <property type="term" value="P:coenzyme A biosynthetic process"/>
    <property type="evidence" value="ECO:0007669"/>
    <property type="project" value="UniProtKB-ARBA"/>
</dbReference>
<dbReference type="AlphaFoldDB" id="A0A290Q3D2"/>
<proteinExistence type="predicted"/>
<keyword evidence="3" id="KW-1185">Reference proteome</keyword>
<name>A0A290Q3D2_9BACT</name>
<dbReference type="Gene3D" id="3.40.50.10300">
    <property type="entry name" value="CoaB-like"/>
    <property type="match status" value="1"/>
</dbReference>
<organism evidence="2 3">
    <name type="scientific">Nibricoccus aquaticus</name>
    <dbReference type="NCBI Taxonomy" id="2576891"/>
    <lineage>
        <taxon>Bacteria</taxon>
        <taxon>Pseudomonadati</taxon>
        <taxon>Verrucomicrobiota</taxon>
        <taxon>Opitutia</taxon>
        <taxon>Opitutales</taxon>
        <taxon>Opitutaceae</taxon>
        <taxon>Nibricoccus</taxon>
    </lineage>
</organism>
<dbReference type="SUPFAM" id="SSF102645">
    <property type="entry name" value="CoaB-like"/>
    <property type="match status" value="1"/>
</dbReference>
<reference evidence="2 3" key="1">
    <citation type="submission" date="2017-09" db="EMBL/GenBank/DDBJ databases">
        <title>Complete genome sequence of Verrucomicrobial strain HZ-65, isolated from freshwater.</title>
        <authorList>
            <person name="Choi A."/>
        </authorList>
    </citation>
    <scope>NUCLEOTIDE SEQUENCE [LARGE SCALE GENOMIC DNA]</scope>
    <source>
        <strain evidence="2 3">HZ-65</strain>
    </source>
</reference>
<evidence type="ECO:0000313" key="3">
    <source>
        <dbReference type="Proteomes" id="UP000217265"/>
    </source>
</evidence>
<gene>
    <name evidence="2" type="ORF">CMV30_02515</name>
</gene>
<dbReference type="Proteomes" id="UP000217265">
    <property type="component" value="Chromosome"/>
</dbReference>
<dbReference type="KEGG" id="vbh:CMV30_02515"/>
<dbReference type="InterPro" id="IPR035929">
    <property type="entry name" value="CoaB-like_sf"/>
</dbReference>
<feature type="domain" description="DNA/pantothenate metabolism flavoprotein C-terminal" evidence="1">
    <location>
        <begin position="46"/>
        <end position="251"/>
    </location>
</feature>
<evidence type="ECO:0000259" key="1">
    <source>
        <dbReference type="Pfam" id="PF04127"/>
    </source>
</evidence>
<dbReference type="Pfam" id="PF04127">
    <property type="entry name" value="DFP"/>
    <property type="match status" value="1"/>
</dbReference>
<dbReference type="GO" id="GO:0003824">
    <property type="term" value="F:catalytic activity"/>
    <property type="evidence" value="ECO:0007669"/>
    <property type="project" value="UniProtKB-ARBA"/>
</dbReference>
<evidence type="ECO:0000313" key="2">
    <source>
        <dbReference type="EMBL" id="ATC62923.1"/>
    </source>
</evidence>
<sequence length="253" mass="27481">MTSGMCMRSPGRRAWGRCGQCCEISARAVDRHGSWCHRKPMTKPLRCLLTAGPTREHLDPVRFLSNGSSGRMGYALAEAAVARGWEVDLVSGPVAIKAAVGVTVHRVVSAQEMFAACEPLFARCDLFIAVAAVADFRPKAMEVHKTKKAEAALVLELEPTVDILKTLAARKTAAQRVVGFAAETRDVELYARRKLTEKNLDWIVANDVGRAGIGMEAVDNAVIVIGRSGERAVFGPAPKRAVAEFILDKIAWR</sequence>
<dbReference type="InterPro" id="IPR007085">
    <property type="entry name" value="DNA/pantothenate-metab_flavo_C"/>
</dbReference>
<protein>
    <recommendedName>
        <fullName evidence="1">DNA/pantothenate metabolism flavoprotein C-terminal domain-containing protein</fullName>
    </recommendedName>
</protein>